<dbReference type="Proteomes" id="UP000326354">
    <property type="component" value="Chromosome"/>
</dbReference>
<protein>
    <recommendedName>
        <fullName evidence="3">AMP-dependent synthetase/ligase domain-containing protein</fullName>
    </recommendedName>
</protein>
<sequence length="352" mass="40392">MSTETTEKLNAWTREIVEWHFNPETGCKFWLDFAEKLSWDPRKEIQSFADLHKFGFFEDNWLRSGDIRDWLPKGNVGKPMYVFETGGSTGQPKTRLSSDDLRTDYSNFSTTLNDDDFPKGSDWLLLGPTGPRRLRLAIEHLAQVRNGICFCVDMDPRWVVKLIKKKQLAVLEEYKRHIVDQALTILKRHKNIKCLFATPKLLQELCSRVSLKQLGIKGVFCGGTQMDAQFHRFAVEELIEGAAFVPTYGNTLMGLACHKPYTPEDNYDIIYYPPLPRALLQVVNPDNPKEVVPYGELGRVMLTTMTKELFMPNFLERDQAIREPACDLYPWDGVRNVAPFSRMGATVVEGVY</sequence>
<evidence type="ECO:0000313" key="1">
    <source>
        <dbReference type="EMBL" id="BBM82815.1"/>
    </source>
</evidence>
<keyword evidence="2" id="KW-1185">Reference proteome</keyword>
<accession>A0A5S9ILK5</accession>
<dbReference type="RefSeq" id="WP_151967042.1">
    <property type="nucleotide sequence ID" value="NZ_AP019860.1"/>
</dbReference>
<gene>
    <name evidence="1" type="ORF">UABAM_01158</name>
</gene>
<dbReference type="SUPFAM" id="SSF56801">
    <property type="entry name" value="Acetyl-CoA synthetase-like"/>
    <property type="match status" value="1"/>
</dbReference>
<evidence type="ECO:0008006" key="3">
    <source>
        <dbReference type="Google" id="ProtNLM"/>
    </source>
</evidence>
<reference evidence="1 2" key="1">
    <citation type="submission" date="2019-08" db="EMBL/GenBank/DDBJ databases">
        <title>Complete genome sequence of Candidatus Uab amorphum.</title>
        <authorList>
            <person name="Shiratori T."/>
            <person name="Suzuki S."/>
            <person name="Kakizawa Y."/>
            <person name="Ishida K."/>
        </authorList>
    </citation>
    <scope>NUCLEOTIDE SEQUENCE [LARGE SCALE GENOMIC DNA]</scope>
    <source>
        <strain evidence="1 2">SRT547</strain>
    </source>
</reference>
<dbReference type="OrthoDB" id="179194at2"/>
<proteinExistence type="predicted"/>
<name>A0A5S9ILK5_UABAM</name>
<dbReference type="EMBL" id="AP019860">
    <property type="protein sequence ID" value="BBM82815.1"/>
    <property type="molecule type" value="Genomic_DNA"/>
</dbReference>
<organism evidence="1 2">
    <name type="scientific">Uabimicrobium amorphum</name>
    <dbReference type="NCBI Taxonomy" id="2596890"/>
    <lineage>
        <taxon>Bacteria</taxon>
        <taxon>Pseudomonadati</taxon>
        <taxon>Planctomycetota</taxon>
        <taxon>Candidatus Uabimicrobiia</taxon>
        <taxon>Candidatus Uabimicrobiales</taxon>
        <taxon>Candidatus Uabimicrobiaceae</taxon>
        <taxon>Candidatus Uabimicrobium</taxon>
    </lineage>
</organism>
<dbReference type="Gene3D" id="3.40.50.12780">
    <property type="entry name" value="N-terminal domain of ligase-like"/>
    <property type="match status" value="1"/>
</dbReference>
<evidence type="ECO:0000313" key="2">
    <source>
        <dbReference type="Proteomes" id="UP000326354"/>
    </source>
</evidence>
<dbReference type="InterPro" id="IPR042099">
    <property type="entry name" value="ANL_N_sf"/>
</dbReference>
<dbReference type="AlphaFoldDB" id="A0A5S9ILK5"/>
<dbReference type="KEGG" id="uam:UABAM_01158"/>